<feature type="transmembrane region" description="Helical" evidence="4">
    <location>
        <begin position="196"/>
        <end position="215"/>
    </location>
</feature>
<keyword evidence="4" id="KW-0472">Membrane</keyword>
<feature type="transmembrane region" description="Helical" evidence="4">
    <location>
        <begin position="164"/>
        <end position="184"/>
    </location>
</feature>
<dbReference type="PANTHER" id="PTHR11360">
    <property type="entry name" value="MONOCARBOXYLATE TRANSPORTER"/>
    <property type="match status" value="1"/>
</dbReference>
<dbReference type="InterPro" id="IPR036259">
    <property type="entry name" value="MFS_trans_sf"/>
</dbReference>
<dbReference type="Gene3D" id="1.20.1250.20">
    <property type="entry name" value="MFS general substrate transporter like domains"/>
    <property type="match status" value="2"/>
</dbReference>
<evidence type="ECO:0000256" key="4">
    <source>
        <dbReference type="SAM" id="Phobius"/>
    </source>
</evidence>
<evidence type="ECO:0000313" key="7">
    <source>
        <dbReference type="Proteomes" id="UP001521222"/>
    </source>
</evidence>
<feature type="transmembrane region" description="Helical" evidence="4">
    <location>
        <begin position="333"/>
        <end position="356"/>
    </location>
</feature>
<dbReference type="InterPro" id="IPR011701">
    <property type="entry name" value="MFS"/>
</dbReference>
<accession>A0ABR3S3U0</accession>
<feature type="transmembrane region" description="Helical" evidence="4">
    <location>
        <begin position="368"/>
        <end position="387"/>
    </location>
</feature>
<evidence type="ECO:0000256" key="1">
    <source>
        <dbReference type="ARBA" id="ARBA00004141"/>
    </source>
</evidence>
<feature type="compositionally biased region" description="Basic and acidic residues" evidence="3">
    <location>
        <begin position="1"/>
        <end position="14"/>
    </location>
</feature>
<protein>
    <recommendedName>
        <fullName evidence="5">Major facilitator superfamily (MFS) profile domain-containing protein</fullName>
    </recommendedName>
</protein>
<feature type="transmembrane region" description="Helical" evidence="4">
    <location>
        <begin position="76"/>
        <end position="98"/>
    </location>
</feature>
<comment type="caution">
    <text evidence="6">The sequence shown here is derived from an EMBL/GenBank/DDBJ whole genome shotgun (WGS) entry which is preliminary data.</text>
</comment>
<evidence type="ECO:0000256" key="2">
    <source>
        <dbReference type="ARBA" id="ARBA00006727"/>
    </source>
</evidence>
<feature type="transmembrane region" description="Helical" evidence="4">
    <location>
        <begin position="399"/>
        <end position="423"/>
    </location>
</feature>
<organism evidence="6 7">
    <name type="scientific">Nothophoma quercina</name>
    <dbReference type="NCBI Taxonomy" id="749835"/>
    <lineage>
        <taxon>Eukaryota</taxon>
        <taxon>Fungi</taxon>
        <taxon>Dikarya</taxon>
        <taxon>Ascomycota</taxon>
        <taxon>Pezizomycotina</taxon>
        <taxon>Dothideomycetes</taxon>
        <taxon>Pleosporomycetidae</taxon>
        <taxon>Pleosporales</taxon>
        <taxon>Pleosporineae</taxon>
        <taxon>Didymellaceae</taxon>
        <taxon>Nothophoma</taxon>
    </lineage>
</organism>
<gene>
    <name evidence="6" type="ORF">SLS59_000058</name>
</gene>
<dbReference type="Proteomes" id="UP001521222">
    <property type="component" value="Unassembled WGS sequence"/>
</dbReference>
<comment type="similarity">
    <text evidence="2">Belongs to the major facilitator superfamily. Monocarboxylate porter (TC 2.A.1.13) family.</text>
</comment>
<keyword evidence="4" id="KW-0812">Transmembrane</keyword>
<feature type="transmembrane region" description="Helical" evidence="4">
    <location>
        <begin position="241"/>
        <end position="260"/>
    </location>
</feature>
<feature type="transmembrane region" description="Helical" evidence="4">
    <location>
        <begin position="306"/>
        <end position="327"/>
    </location>
</feature>
<feature type="transmembrane region" description="Helical" evidence="4">
    <location>
        <begin position="105"/>
        <end position="124"/>
    </location>
</feature>
<dbReference type="PROSITE" id="PS50850">
    <property type="entry name" value="MFS"/>
    <property type="match status" value="1"/>
</dbReference>
<keyword evidence="4" id="KW-1133">Transmembrane helix</keyword>
<evidence type="ECO:0000313" key="6">
    <source>
        <dbReference type="EMBL" id="KAL1611340.1"/>
    </source>
</evidence>
<feature type="region of interest" description="Disordered" evidence="3">
    <location>
        <begin position="1"/>
        <end position="22"/>
    </location>
</feature>
<dbReference type="Pfam" id="PF07690">
    <property type="entry name" value="MFS_1"/>
    <property type="match status" value="1"/>
</dbReference>
<dbReference type="InterPro" id="IPR020846">
    <property type="entry name" value="MFS_dom"/>
</dbReference>
<evidence type="ECO:0000256" key="3">
    <source>
        <dbReference type="SAM" id="MobiDB-lite"/>
    </source>
</evidence>
<name>A0ABR3S3U0_9PLEO</name>
<feature type="transmembrane region" description="Helical" evidence="4">
    <location>
        <begin position="34"/>
        <end position="56"/>
    </location>
</feature>
<dbReference type="InterPro" id="IPR050327">
    <property type="entry name" value="Proton-linked_MCT"/>
</dbReference>
<dbReference type="EMBL" id="JAKIXB020000001">
    <property type="protein sequence ID" value="KAL1611340.1"/>
    <property type="molecule type" value="Genomic_DNA"/>
</dbReference>
<dbReference type="SUPFAM" id="SSF103473">
    <property type="entry name" value="MFS general substrate transporter"/>
    <property type="match status" value="1"/>
</dbReference>
<dbReference type="PANTHER" id="PTHR11360:SF281">
    <property type="entry name" value="ASPYRIDONES EFFLUX PROTEIN APDF-RELATED"/>
    <property type="match status" value="1"/>
</dbReference>
<feature type="transmembrane region" description="Helical" evidence="4">
    <location>
        <begin position="130"/>
        <end position="152"/>
    </location>
</feature>
<feature type="transmembrane region" description="Helical" evidence="4">
    <location>
        <begin position="280"/>
        <end position="299"/>
    </location>
</feature>
<reference evidence="6 7" key="1">
    <citation type="submission" date="2024-02" db="EMBL/GenBank/DDBJ databases">
        <title>De novo assembly and annotation of 12 fungi associated with fruit tree decline syndrome in Ontario, Canada.</title>
        <authorList>
            <person name="Sulman M."/>
            <person name="Ellouze W."/>
            <person name="Ilyukhin E."/>
        </authorList>
    </citation>
    <scope>NUCLEOTIDE SEQUENCE [LARGE SCALE GENOMIC DNA]</scope>
    <source>
        <strain evidence="6 7">M97-236</strain>
    </source>
</reference>
<feature type="domain" description="Major facilitator superfamily (MFS) profile" evidence="5">
    <location>
        <begin position="242"/>
        <end position="432"/>
    </location>
</feature>
<sequence length="432" mass="46822">MSEKFHNSIERRASDSTADSEPCVVKEEREGGMAAWMTVIGSILVYYSSMGVLNSFGFFNNYYTNEFLKSTPTSTIAFIGTLQIALMNSLAAVSGALCDYYGIRWLYIGAGSGTAAGLLVLSFAQPGRFWQVFLAQGLLVGFAAAFGAQPALTVVGQHFKQQRAIAMGLVTAGSALGGIGFPLMFERLLPILDFPWMLRVAALKVAVLYSIALAISSSKPKGKDQPRNCGSLIDFRGFLDLRYAVLCIGGFFAQLGQWIPSYYIKMYTNAAYPGNHVSDYFLPMMNGCSILGAVLGGLLGDHMGRLNLLWPMVMFTGCICIFVWLLINKLAAIVLFACLYGFGTGNFTALLPSVVGQITPDENLGARVGAFYSVVAIASLVGTPIGSALITDDKTRDGYWWLIIFSGTAITIGSLFMLGSRLLHDKNLRKKW</sequence>
<evidence type="ECO:0000259" key="5">
    <source>
        <dbReference type="PROSITE" id="PS50850"/>
    </source>
</evidence>
<keyword evidence="7" id="KW-1185">Reference proteome</keyword>
<proteinExistence type="inferred from homology"/>
<comment type="subcellular location">
    <subcellularLocation>
        <location evidence="1">Membrane</location>
        <topology evidence="1">Multi-pass membrane protein</topology>
    </subcellularLocation>
</comment>